<proteinExistence type="inferred from homology"/>
<accession>A0ABX1MKY0</accession>
<organism evidence="6 7">
    <name type="scientific">Aromatoleum petrolei</name>
    <dbReference type="NCBI Taxonomy" id="76116"/>
    <lineage>
        <taxon>Bacteria</taxon>
        <taxon>Pseudomonadati</taxon>
        <taxon>Pseudomonadota</taxon>
        <taxon>Betaproteobacteria</taxon>
        <taxon>Rhodocyclales</taxon>
        <taxon>Rhodocyclaceae</taxon>
        <taxon>Aromatoleum</taxon>
    </lineage>
</organism>
<evidence type="ECO:0000259" key="5">
    <source>
        <dbReference type="Pfam" id="PF13193"/>
    </source>
</evidence>
<protein>
    <submittedName>
        <fullName evidence="6">AMP-binding protein</fullName>
    </submittedName>
</protein>
<dbReference type="RefSeq" id="WP_169206031.1">
    <property type="nucleotide sequence ID" value="NZ_WTVR01000014.1"/>
</dbReference>
<dbReference type="SUPFAM" id="SSF56801">
    <property type="entry name" value="Acetyl-CoA synthetase-like"/>
    <property type="match status" value="1"/>
</dbReference>
<dbReference type="Pfam" id="PF13193">
    <property type="entry name" value="AMP-binding_C"/>
    <property type="match status" value="1"/>
</dbReference>
<sequence length="517" mass="56939">MTESAYRTIRLHALGDILREHRRSRRNFRALVEGDVCYTYEQFDVRVNRLANLLRAKGMRKGERLLWMGQNSHRLLECLLAAAKLGAICCPANWRMSESEMAAVIEDFAPHVIIWQEAEVGDTVRAARGKVKDEHCWIQHDSDGPDSYEALLAIQSDRDDEERIEPELPVLAVYTAAFGGRPSAALITHSAVMYQNLIIGRVQGVDESSVNLNSGPMCHIATLMTTLAVFHHGGCNAFIARMNAEDVLKCIEKERVTHAFLPPPTIEQIRAINAEGKYDVSSCWATADAQEYNGNPMVAPASSPWGRNFGGYGQTEVMGMFSMRAFGGSTMAGRPISMVQVRIVDETGQDVPPGETGEIVVRGALVMSGYFDRDRPGEENETRSRDGWHHTNDLGKREEDGSLVFVGPKTTIIKSAAENVYPAEVENCLRTHPAVADVCVIGVPDPKWEQSVKAVVVLRSDASATPEELIEHCKARIASYKKPRFVDFADALPKAGFVVDRKAVDAAFGGGGYPKAH</sequence>
<keyword evidence="2" id="KW-0436">Ligase</keyword>
<dbReference type="Proteomes" id="UP000652074">
    <property type="component" value="Unassembled WGS sequence"/>
</dbReference>
<evidence type="ECO:0000313" key="7">
    <source>
        <dbReference type="Proteomes" id="UP000652074"/>
    </source>
</evidence>
<evidence type="ECO:0000256" key="1">
    <source>
        <dbReference type="ARBA" id="ARBA00006432"/>
    </source>
</evidence>
<dbReference type="InterPro" id="IPR000873">
    <property type="entry name" value="AMP-dep_synth/lig_dom"/>
</dbReference>
<evidence type="ECO:0000259" key="4">
    <source>
        <dbReference type="Pfam" id="PF00501"/>
    </source>
</evidence>
<evidence type="ECO:0000313" key="6">
    <source>
        <dbReference type="EMBL" id="NMF88613.1"/>
    </source>
</evidence>
<dbReference type="EMBL" id="WTVR01000014">
    <property type="protein sequence ID" value="NMF88613.1"/>
    <property type="molecule type" value="Genomic_DNA"/>
</dbReference>
<comment type="similarity">
    <text evidence="1">Belongs to the ATP-dependent AMP-binding enzyme family.</text>
</comment>
<feature type="domain" description="AMP-binding enzyme C-terminal" evidence="5">
    <location>
        <begin position="424"/>
        <end position="494"/>
    </location>
</feature>
<feature type="region of interest" description="Disordered" evidence="3">
    <location>
        <begin position="372"/>
        <end position="395"/>
    </location>
</feature>
<evidence type="ECO:0000256" key="3">
    <source>
        <dbReference type="SAM" id="MobiDB-lite"/>
    </source>
</evidence>
<keyword evidence="7" id="KW-1185">Reference proteome</keyword>
<evidence type="ECO:0000256" key="2">
    <source>
        <dbReference type="ARBA" id="ARBA00022598"/>
    </source>
</evidence>
<comment type="caution">
    <text evidence="6">The sequence shown here is derived from an EMBL/GenBank/DDBJ whole genome shotgun (WGS) entry which is preliminary data.</text>
</comment>
<dbReference type="InterPro" id="IPR025110">
    <property type="entry name" value="AMP-bd_C"/>
</dbReference>
<dbReference type="Gene3D" id="3.30.300.30">
    <property type="match status" value="1"/>
</dbReference>
<feature type="domain" description="AMP-dependent synthetase/ligase" evidence="4">
    <location>
        <begin position="20"/>
        <end position="371"/>
    </location>
</feature>
<dbReference type="Gene3D" id="3.40.50.12780">
    <property type="entry name" value="N-terminal domain of ligase-like"/>
    <property type="match status" value="1"/>
</dbReference>
<name>A0ABX1MKY0_9RHOO</name>
<reference evidence="6 7" key="1">
    <citation type="submission" date="2019-12" db="EMBL/GenBank/DDBJ databases">
        <title>Comparative genomics gives insights into the taxonomy of the Azoarcus-Aromatoleum group and reveals separate origins of nif in the plant-associated Azoarcus and non-plant-associated Aromatoleum sub-groups.</title>
        <authorList>
            <person name="Lafos M."/>
            <person name="Maluk M."/>
            <person name="Batista M."/>
            <person name="Junghare M."/>
            <person name="Carmona M."/>
            <person name="Faoro H."/>
            <person name="Cruz L.M."/>
            <person name="Battistoni F."/>
            <person name="De Souza E."/>
            <person name="Pedrosa F."/>
            <person name="Chen W.-M."/>
            <person name="Poole P.S."/>
            <person name="Dixon R.A."/>
            <person name="James E.K."/>
        </authorList>
    </citation>
    <scope>NUCLEOTIDE SEQUENCE [LARGE SCALE GENOMIC DNA]</scope>
    <source>
        <strain evidence="6 7">ToN1</strain>
    </source>
</reference>
<dbReference type="CDD" id="cd17636">
    <property type="entry name" value="PtmA"/>
    <property type="match status" value="1"/>
</dbReference>
<dbReference type="PANTHER" id="PTHR43201">
    <property type="entry name" value="ACYL-COA SYNTHETASE"/>
    <property type="match status" value="1"/>
</dbReference>
<gene>
    <name evidence="6" type="ORF">GPA26_08960</name>
</gene>
<dbReference type="InterPro" id="IPR045851">
    <property type="entry name" value="AMP-bd_C_sf"/>
</dbReference>
<dbReference type="PANTHER" id="PTHR43201:SF5">
    <property type="entry name" value="MEDIUM-CHAIN ACYL-COA LIGASE ACSF2, MITOCHONDRIAL"/>
    <property type="match status" value="1"/>
</dbReference>
<dbReference type="Pfam" id="PF00501">
    <property type="entry name" value="AMP-binding"/>
    <property type="match status" value="1"/>
</dbReference>
<dbReference type="InterPro" id="IPR042099">
    <property type="entry name" value="ANL_N_sf"/>
</dbReference>